<dbReference type="RefSeq" id="WP_201360379.1">
    <property type="nucleotide sequence ID" value="NZ_BNJJ01000002.1"/>
</dbReference>
<organism evidence="1 2">
    <name type="scientific">Dictyobacter formicarum</name>
    <dbReference type="NCBI Taxonomy" id="2778368"/>
    <lineage>
        <taxon>Bacteria</taxon>
        <taxon>Bacillati</taxon>
        <taxon>Chloroflexota</taxon>
        <taxon>Ktedonobacteria</taxon>
        <taxon>Ktedonobacterales</taxon>
        <taxon>Dictyobacteraceae</taxon>
        <taxon>Dictyobacter</taxon>
    </lineage>
</organism>
<evidence type="ECO:0008006" key="3">
    <source>
        <dbReference type="Google" id="ProtNLM"/>
    </source>
</evidence>
<dbReference type="Proteomes" id="UP000635565">
    <property type="component" value="Unassembled WGS sequence"/>
</dbReference>
<dbReference type="EMBL" id="BNJJ01000002">
    <property type="protein sequence ID" value="GHO82732.1"/>
    <property type="molecule type" value="Genomic_DNA"/>
</dbReference>
<evidence type="ECO:0000313" key="2">
    <source>
        <dbReference type="Proteomes" id="UP000635565"/>
    </source>
</evidence>
<dbReference type="InterPro" id="IPR009057">
    <property type="entry name" value="Homeodomain-like_sf"/>
</dbReference>
<dbReference type="InterPro" id="IPR036388">
    <property type="entry name" value="WH-like_DNA-bd_sf"/>
</dbReference>
<gene>
    <name evidence="1" type="ORF">KSZ_07380</name>
</gene>
<protein>
    <recommendedName>
        <fullName evidence="3">Transposase</fullName>
    </recommendedName>
</protein>
<dbReference type="SUPFAM" id="SSF46689">
    <property type="entry name" value="Homeodomain-like"/>
    <property type="match status" value="1"/>
</dbReference>
<reference evidence="1 2" key="1">
    <citation type="journal article" date="2021" name="Int. J. Syst. Evol. Microbiol.">
        <title>Reticulibacter mediterranei gen. nov., sp. nov., within the new family Reticulibacteraceae fam. nov., and Ktedonospora formicarum gen. nov., sp. nov., Ktedonobacter robiniae sp. nov., Dictyobacter formicarum sp. nov. and Dictyobacter arantiisoli sp. nov., belonging to the class Ktedonobacteria.</title>
        <authorList>
            <person name="Yabe S."/>
            <person name="Zheng Y."/>
            <person name="Wang C.M."/>
            <person name="Sakai Y."/>
            <person name="Abe K."/>
            <person name="Yokota A."/>
            <person name="Donadio S."/>
            <person name="Cavaletti L."/>
            <person name="Monciardini P."/>
        </authorList>
    </citation>
    <scope>NUCLEOTIDE SEQUENCE [LARGE SCALE GENOMIC DNA]</scope>
    <source>
        <strain evidence="1 2">SOSP1-9</strain>
    </source>
</reference>
<sequence length="94" mass="10429">MNGRVHTRECKLAIARQLANGEKRPAQICREHNLASSVVSRWRNEYEQRGEEAFSPPSSSGPASVEARIAELERFCGQLALENALLKKALGKLP</sequence>
<proteinExistence type="predicted"/>
<dbReference type="Pfam" id="PF13551">
    <property type="entry name" value="HTH_29"/>
    <property type="match status" value="1"/>
</dbReference>
<evidence type="ECO:0000313" key="1">
    <source>
        <dbReference type="EMBL" id="GHO82732.1"/>
    </source>
</evidence>
<dbReference type="Gene3D" id="1.10.10.10">
    <property type="entry name" value="Winged helix-like DNA-binding domain superfamily/Winged helix DNA-binding domain"/>
    <property type="match status" value="1"/>
</dbReference>
<comment type="caution">
    <text evidence="1">The sequence shown here is derived from an EMBL/GenBank/DDBJ whole genome shotgun (WGS) entry which is preliminary data.</text>
</comment>
<name>A0ABQ3VA28_9CHLR</name>
<accession>A0ABQ3VA28</accession>
<keyword evidence="2" id="KW-1185">Reference proteome</keyword>